<proteinExistence type="predicted"/>
<reference evidence="1" key="1">
    <citation type="journal article" date="2015" name="Genome Biol. Evol.">
        <title>Organellar Genomes of White Spruce (Picea glauca): Assembly and Annotation.</title>
        <authorList>
            <person name="Jackman S.D."/>
            <person name="Warren R.L."/>
            <person name="Gibb E.A."/>
            <person name="Vandervalk B.P."/>
            <person name="Mohamadi H."/>
            <person name="Chu J."/>
            <person name="Raymond A."/>
            <person name="Pleasance S."/>
            <person name="Coope R."/>
            <person name="Wildung M.R."/>
            <person name="Ritland C.E."/>
            <person name="Bousquet J."/>
            <person name="Jones S.J."/>
            <person name="Bohlmann J."/>
            <person name="Birol I."/>
        </authorList>
    </citation>
    <scope>NUCLEOTIDE SEQUENCE [LARGE SCALE GENOMIC DNA]</scope>
    <source>
        <tissue evidence="1">Flushing bud</tissue>
    </source>
</reference>
<dbReference type="AlphaFoldDB" id="A0A101M385"/>
<geneLocation type="mitochondrion" evidence="1"/>
<gene>
    <name evidence="1" type="ORF">ABT39_MTgene43</name>
</gene>
<comment type="caution">
    <text evidence="1">The sequence shown here is derived from an EMBL/GenBank/DDBJ whole genome shotgun (WGS) entry which is preliminary data.</text>
</comment>
<dbReference type="EMBL" id="LKAM01000001">
    <property type="protein sequence ID" value="KUM50200.1"/>
    <property type="molecule type" value="Genomic_DNA"/>
</dbReference>
<sequence length="85" mass="9816">MPYSQEKLGGKKRVNPYAVFQIQVYSRRSNIFKCVVDEGASMSLMSLLCWRDLGSLFRVVTFACVLKSVQWSFLLSSWNYPRLPS</sequence>
<evidence type="ECO:0000313" key="1">
    <source>
        <dbReference type="EMBL" id="KUM50200.1"/>
    </source>
</evidence>
<accession>A0A101M385</accession>
<protein>
    <submittedName>
        <fullName evidence="1">Uncharacterized protein</fullName>
    </submittedName>
</protein>
<keyword evidence="1" id="KW-0496">Mitochondrion</keyword>
<name>A0A101M385_PICGL</name>
<organism evidence="1">
    <name type="scientific">Picea glauca</name>
    <name type="common">White spruce</name>
    <name type="synonym">Pinus glauca</name>
    <dbReference type="NCBI Taxonomy" id="3330"/>
    <lineage>
        <taxon>Eukaryota</taxon>
        <taxon>Viridiplantae</taxon>
        <taxon>Streptophyta</taxon>
        <taxon>Embryophyta</taxon>
        <taxon>Tracheophyta</taxon>
        <taxon>Spermatophyta</taxon>
        <taxon>Pinopsida</taxon>
        <taxon>Pinidae</taxon>
        <taxon>Conifers I</taxon>
        <taxon>Pinales</taxon>
        <taxon>Pinaceae</taxon>
        <taxon>Picea</taxon>
    </lineage>
</organism>